<dbReference type="InterPro" id="IPR052897">
    <property type="entry name" value="Sec-Metab_Biosynth_Hydrolase"/>
</dbReference>
<reference evidence="6" key="1">
    <citation type="submission" date="2021-07" db="EMBL/GenBank/DDBJ databases">
        <title>Genome Resource of American Ginseng Black Spot Pathogen Alternaria panax.</title>
        <authorList>
            <person name="Qiu C."/>
            <person name="Wang W."/>
            <person name="Liu Z."/>
        </authorList>
    </citation>
    <scope>NUCLEOTIDE SEQUENCE</scope>
    <source>
        <strain evidence="6">BNCC115425</strain>
    </source>
</reference>
<comment type="subcellular location">
    <subcellularLocation>
        <location evidence="1">Peroxisome</location>
    </subcellularLocation>
</comment>
<gene>
    <name evidence="6" type="ORF">G6011_01974</name>
</gene>
<comment type="caution">
    <text evidence="6">The sequence shown here is derived from an EMBL/GenBank/DDBJ whole genome shotgun (WGS) entry which is preliminary data.</text>
</comment>
<keyword evidence="3" id="KW-0843">Virulence</keyword>
<dbReference type="InterPro" id="IPR029058">
    <property type="entry name" value="AB_hydrolase_fold"/>
</dbReference>
<name>A0AAD4I8N2_9PLEO</name>
<keyword evidence="4" id="KW-0576">Peroxisome</keyword>
<evidence type="ECO:0000313" key="7">
    <source>
        <dbReference type="Proteomes" id="UP001199106"/>
    </source>
</evidence>
<evidence type="ECO:0000313" key="6">
    <source>
        <dbReference type="EMBL" id="KAG9188051.1"/>
    </source>
</evidence>
<evidence type="ECO:0000259" key="5">
    <source>
        <dbReference type="Pfam" id="PF12697"/>
    </source>
</evidence>
<evidence type="ECO:0000256" key="4">
    <source>
        <dbReference type="ARBA" id="ARBA00023140"/>
    </source>
</evidence>
<dbReference type="PANTHER" id="PTHR37017:SF10">
    <property type="entry name" value="AB HYDROLASE-1 DOMAIN-CONTAINING PROTEIN"/>
    <property type="match status" value="1"/>
</dbReference>
<dbReference type="GO" id="GO:0005777">
    <property type="term" value="C:peroxisome"/>
    <property type="evidence" value="ECO:0007669"/>
    <property type="project" value="UniProtKB-SubCell"/>
</dbReference>
<dbReference type="AlphaFoldDB" id="A0AAD4I8N2"/>
<dbReference type="SUPFAM" id="SSF53474">
    <property type="entry name" value="alpha/beta-Hydrolases"/>
    <property type="match status" value="1"/>
</dbReference>
<evidence type="ECO:0000256" key="1">
    <source>
        <dbReference type="ARBA" id="ARBA00004275"/>
    </source>
</evidence>
<sequence>MSLLATPTILIIPGSWHKPQSYTKLRHALTSAGFDVLVPELPSTNGFRPPDANLTTDTTHVRSVIEDLVKNGDEMIVVMHSYGGQIGTSTVSGLGFRRRQEAGLNGGIRDLVYMSACAVSEGKSMMDMVRHFNHESLIPLAFDFADDMTCVSRDPKTLLLGADSGLSDAEVDEYVEMLVL</sequence>
<evidence type="ECO:0000256" key="3">
    <source>
        <dbReference type="ARBA" id="ARBA00023026"/>
    </source>
</evidence>
<organism evidence="6 7">
    <name type="scientific">Alternaria panax</name>
    <dbReference type="NCBI Taxonomy" id="48097"/>
    <lineage>
        <taxon>Eukaryota</taxon>
        <taxon>Fungi</taxon>
        <taxon>Dikarya</taxon>
        <taxon>Ascomycota</taxon>
        <taxon>Pezizomycotina</taxon>
        <taxon>Dothideomycetes</taxon>
        <taxon>Pleosporomycetidae</taxon>
        <taxon>Pleosporales</taxon>
        <taxon>Pleosporineae</taxon>
        <taxon>Pleosporaceae</taxon>
        <taxon>Alternaria</taxon>
        <taxon>Alternaria sect. Panax</taxon>
    </lineage>
</organism>
<accession>A0AAD4I8N2</accession>
<dbReference type="Gene3D" id="3.40.50.1820">
    <property type="entry name" value="alpha/beta hydrolase"/>
    <property type="match status" value="1"/>
</dbReference>
<evidence type="ECO:0000256" key="2">
    <source>
        <dbReference type="ARBA" id="ARBA00005668"/>
    </source>
</evidence>
<dbReference type="EMBL" id="JAANER010000006">
    <property type="protein sequence ID" value="KAG9188051.1"/>
    <property type="molecule type" value="Genomic_DNA"/>
</dbReference>
<protein>
    <recommendedName>
        <fullName evidence="5">AB hydrolase-1 domain-containing protein</fullName>
    </recommendedName>
</protein>
<dbReference type="PANTHER" id="PTHR37017">
    <property type="entry name" value="AB HYDROLASE-1 DOMAIN-CONTAINING PROTEIN-RELATED"/>
    <property type="match status" value="1"/>
</dbReference>
<dbReference type="InterPro" id="IPR000073">
    <property type="entry name" value="AB_hydrolase_1"/>
</dbReference>
<keyword evidence="7" id="KW-1185">Reference proteome</keyword>
<comment type="similarity">
    <text evidence="2">Belongs to the AB hydrolase superfamily. AKT2 hydrolase family.</text>
</comment>
<dbReference type="Pfam" id="PF12697">
    <property type="entry name" value="Abhydrolase_6"/>
    <property type="match status" value="1"/>
</dbReference>
<proteinExistence type="inferred from homology"/>
<feature type="domain" description="AB hydrolase-1" evidence="5">
    <location>
        <begin position="9"/>
        <end position="140"/>
    </location>
</feature>
<dbReference type="Proteomes" id="UP001199106">
    <property type="component" value="Unassembled WGS sequence"/>
</dbReference>